<reference evidence="6 7" key="1">
    <citation type="submission" date="2023-08" db="EMBL/GenBank/DDBJ databases">
        <title>Annotated Genome Sequence of Vanrija albida AlHP1.</title>
        <authorList>
            <person name="Herzog R."/>
        </authorList>
    </citation>
    <scope>NUCLEOTIDE SEQUENCE [LARGE SCALE GENOMIC DNA]</scope>
    <source>
        <strain evidence="6 7">AlHP1</strain>
    </source>
</reference>
<dbReference type="PROSITE" id="PS00149">
    <property type="entry name" value="SULFATASE_2"/>
    <property type="match status" value="1"/>
</dbReference>
<dbReference type="InterPro" id="IPR017850">
    <property type="entry name" value="Alkaline_phosphatase_core_sf"/>
</dbReference>
<dbReference type="Gene3D" id="3.40.720.10">
    <property type="entry name" value="Alkaline Phosphatase, subunit A"/>
    <property type="match status" value="1"/>
</dbReference>
<proteinExistence type="inferred from homology"/>
<evidence type="ECO:0000256" key="1">
    <source>
        <dbReference type="ARBA" id="ARBA00008779"/>
    </source>
</evidence>
<dbReference type="Gene3D" id="3.30.1120.10">
    <property type="match status" value="1"/>
</dbReference>
<keyword evidence="2" id="KW-0479">Metal-binding</keyword>
<protein>
    <recommendedName>
        <fullName evidence="5">Sulfatase N-terminal domain-containing protein</fullName>
    </recommendedName>
</protein>
<organism evidence="6 7">
    <name type="scientific">Vanrija albida</name>
    <dbReference type="NCBI Taxonomy" id="181172"/>
    <lineage>
        <taxon>Eukaryota</taxon>
        <taxon>Fungi</taxon>
        <taxon>Dikarya</taxon>
        <taxon>Basidiomycota</taxon>
        <taxon>Agaricomycotina</taxon>
        <taxon>Tremellomycetes</taxon>
        <taxon>Trichosporonales</taxon>
        <taxon>Trichosporonaceae</taxon>
        <taxon>Vanrija</taxon>
    </lineage>
</organism>
<dbReference type="InterPro" id="IPR000917">
    <property type="entry name" value="Sulfatase_N"/>
</dbReference>
<dbReference type="Proteomes" id="UP001565368">
    <property type="component" value="Unassembled WGS sequence"/>
</dbReference>
<keyword evidence="7" id="KW-1185">Reference proteome</keyword>
<dbReference type="EMBL" id="JBBXJM010000006">
    <property type="protein sequence ID" value="KAL1406151.1"/>
    <property type="molecule type" value="Genomic_DNA"/>
</dbReference>
<gene>
    <name evidence="6" type="ORF">Q8F55_007835</name>
</gene>
<dbReference type="SUPFAM" id="SSF53649">
    <property type="entry name" value="Alkaline phosphatase-like"/>
    <property type="match status" value="1"/>
</dbReference>
<dbReference type="InterPro" id="IPR024607">
    <property type="entry name" value="Sulfatase_CS"/>
</dbReference>
<comment type="caution">
    <text evidence="6">The sequence shown here is derived from an EMBL/GenBank/DDBJ whole genome shotgun (WGS) entry which is preliminary data.</text>
</comment>
<evidence type="ECO:0000256" key="4">
    <source>
        <dbReference type="ARBA" id="ARBA00022837"/>
    </source>
</evidence>
<name>A0ABR3PUM8_9TREE</name>
<evidence type="ECO:0000313" key="7">
    <source>
        <dbReference type="Proteomes" id="UP001565368"/>
    </source>
</evidence>
<comment type="similarity">
    <text evidence="1">Belongs to the sulfatase family.</text>
</comment>
<feature type="domain" description="Sulfatase N-terminal" evidence="5">
    <location>
        <begin position="12"/>
        <end position="453"/>
    </location>
</feature>
<keyword evidence="4" id="KW-0106">Calcium</keyword>
<evidence type="ECO:0000313" key="6">
    <source>
        <dbReference type="EMBL" id="KAL1406151.1"/>
    </source>
</evidence>
<accession>A0ABR3PUM8</accession>
<dbReference type="GeneID" id="95988878"/>
<dbReference type="PANTHER" id="PTHR42693:SF33">
    <property type="entry name" value="ARYLSULFATASE"/>
    <property type="match status" value="1"/>
</dbReference>
<sequence>MPAERSAEPRRPNVLFIIADDLGYSDIGCYGGEISTPALDALAADGTRLLNYHTAAACSPTRAMVMSGTDAHLAGLGCLLEYKSNAWGARRWGGKEGHEGFLNHRVAALPEILQDNGYATVLSGKWHLGLRPENGPQSRGFDKSFAMLPGCCNHYGWEPVLEQGYPGNKVGGRPIHVEDGRAVKIPPNTTNDPDGFYSSDYYTDKFIGYLEELDDKPWFGYLAFSAPHWPLQAPRAVRDKYRGRYDAGPYALREARLARLVELGIVAPDVVPHDVVHADSGEWDSFSPYEKACSARAMEAYAAMVDRMDWNIARVVAYLRETGQYDDTLVVFMSDNGAEGAALEAIRACRAWAKLTAAVLGENIKAAIHAHYDNALDNIGEWNSYTWLGPLWAQASTAPSRLYKLFPSQGGILVPAIVKPPARAFPTLPPGGFSRAFTTCMDLAPTVLELAGVTLLPGTPDERGRARVRHRGADVLPMTGCSNDAHANGTRDPETWAIYPSTRAIGWELHAMAALRKGDWKIVHLKRSHGGRGEWDSKQGWELFDVASDPGETRDLAAERGDKLAELLAHWDEYVADVGLVWGPGAMDAGAPPDAAPTLWDEDAEMQRTWIQVHEGERAQFDWDKVWGVRDGWELS</sequence>
<dbReference type="PANTHER" id="PTHR42693">
    <property type="entry name" value="ARYLSULFATASE FAMILY MEMBER"/>
    <property type="match status" value="1"/>
</dbReference>
<evidence type="ECO:0000256" key="3">
    <source>
        <dbReference type="ARBA" id="ARBA00022801"/>
    </source>
</evidence>
<dbReference type="RefSeq" id="XP_069206095.1">
    <property type="nucleotide sequence ID" value="XM_069356254.1"/>
</dbReference>
<dbReference type="InterPro" id="IPR050738">
    <property type="entry name" value="Sulfatase"/>
</dbReference>
<keyword evidence="3" id="KW-0378">Hydrolase</keyword>
<evidence type="ECO:0000259" key="5">
    <source>
        <dbReference type="Pfam" id="PF00884"/>
    </source>
</evidence>
<dbReference type="Pfam" id="PF00884">
    <property type="entry name" value="Sulfatase"/>
    <property type="match status" value="1"/>
</dbReference>
<evidence type="ECO:0000256" key="2">
    <source>
        <dbReference type="ARBA" id="ARBA00022723"/>
    </source>
</evidence>
<dbReference type="CDD" id="cd16025">
    <property type="entry name" value="PAS_like"/>
    <property type="match status" value="1"/>
</dbReference>